<keyword evidence="1" id="KW-1133">Transmembrane helix</keyword>
<dbReference type="RefSeq" id="WP_136531442.1">
    <property type="nucleotide sequence ID" value="NZ_STGX01000016.1"/>
</dbReference>
<accession>A0A4S8PCH8</accession>
<dbReference type="AlphaFoldDB" id="A0A4S8PCH8"/>
<keyword evidence="1" id="KW-0472">Membrane</keyword>
<feature type="transmembrane region" description="Helical" evidence="1">
    <location>
        <begin position="40"/>
        <end position="66"/>
    </location>
</feature>
<keyword evidence="1" id="KW-0812">Transmembrane</keyword>
<dbReference type="OrthoDB" id="5191142at2"/>
<dbReference type="Proteomes" id="UP000305792">
    <property type="component" value="Unassembled WGS sequence"/>
</dbReference>
<dbReference type="EMBL" id="STGX01000016">
    <property type="protein sequence ID" value="THV25994.1"/>
    <property type="molecule type" value="Genomic_DNA"/>
</dbReference>
<comment type="caution">
    <text evidence="2">The sequence shown here is derived from an EMBL/GenBank/DDBJ whole genome shotgun (WGS) entry which is preliminary data.</text>
</comment>
<gene>
    <name evidence="2" type="ORF">E9998_19870</name>
</gene>
<sequence length="99" mass="11222">MGEVLRQAIPLLLSANTLTLTWLVGNRKTSGWVLGCIGQALWFVFIFTWQVWGLLPLAIGLTIVYARNLIRWRRERREETVGYVAELVPCETCRDGGTS</sequence>
<protein>
    <submittedName>
        <fullName evidence="2">Uncharacterized protein</fullName>
    </submittedName>
</protein>
<organism evidence="2 3">
    <name type="scientific">Glycomyces paridis</name>
    <dbReference type="NCBI Taxonomy" id="2126555"/>
    <lineage>
        <taxon>Bacteria</taxon>
        <taxon>Bacillati</taxon>
        <taxon>Actinomycetota</taxon>
        <taxon>Actinomycetes</taxon>
        <taxon>Glycomycetales</taxon>
        <taxon>Glycomycetaceae</taxon>
        <taxon>Glycomyces</taxon>
    </lineage>
</organism>
<reference evidence="2 3" key="1">
    <citation type="journal article" date="2018" name="Int. J. Syst. Evol. Microbiol.">
        <title>Glycomyces paridis sp. nov., isolated from the medicinal plant Paris polyphylla.</title>
        <authorList>
            <person name="Fang X.M."/>
            <person name="Bai J.L."/>
            <person name="Su J."/>
            <person name="Zhao L.L."/>
            <person name="Liu H.Y."/>
            <person name="Ma B.P."/>
            <person name="Zhang Y.Q."/>
            <person name="Yu L.Y."/>
        </authorList>
    </citation>
    <scope>NUCLEOTIDE SEQUENCE [LARGE SCALE GENOMIC DNA]</scope>
    <source>
        <strain evidence="2 3">CPCC 204357</strain>
    </source>
</reference>
<evidence type="ECO:0000313" key="2">
    <source>
        <dbReference type="EMBL" id="THV25994.1"/>
    </source>
</evidence>
<proteinExistence type="predicted"/>
<name>A0A4S8PCH8_9ACTN</name>
<evidence type="ECO:0000313" key="3">
    <source>
        <dbReference type="Proteomes" id="UP000305792"/>
    </source>
</evidence>
<evidence type="ECO:0000256" key="1">
    <source>
        <dbReference type="SAM" id="Phobius"/>
    </source>
</evidence>
<keyword evidence="3" id="KW-1185">Reference proteome</keyword>